<keyword evidence="5 6" id="KW-0408">Iron</keyword>
<dbReference type="PRINTS" id="PR00385">
    <property type="entry name" value="P450"/>
</dbReference>
<proteinExistence type="inferred from homology"/>
<dbReference type="PANTHER" id="PTHR24305">
    <property type="entry name" value="CYTOCHROME P450"/>
    <property type="match status" value="1"/>
</dbReference>
<dbReference type="InterPro" id="IPR001128">
    <property type="entry name" value="Cyt_P450"/>
</dbReference>
<accession>A0A0D2C512</accession>
<keyword evidence="4 7" id="KW-0560">Oxidoreductase</keyword>
<evidence type="ECO:0000256" key="6">
    <source>
        <dbReference type="PIRSR" id="PIRSR602401-1"/>
    </source>
</evidence>
<dbReference type="EMBL" id="KN847317">
    <property type="protein sequence ID" value="KIW59976.1"/>
    <property type="molecule type" value="Genomic_DNA"/>
</dbReference>
<dbReference type="InterPro" id="IPR050121">
    <property type="entry name" value="Cytochrome_P450_monoxygenase"/>
</dbReference>
<dbReference type="AlphaFoldDB" id="A0A0D2C512"/>
<evidence type="ECO:0000256" key="7">
    <source>
        <dbReference type="RuleBase" id="RU000461"/>
    </source>
</evidence>
<dbReference type="Proteomes" id="UP000054342">
    <property type="component" value="Unassembled WGS sequence"/>
</dbReference>
<evidence type="ECO:0000256" key="1">
    <source>
        <dbReference type="ARBA" id="ARBA00001971"/>
    </source>
</evidence>
<gene>
    <name evidence="8" type="ORF">PV05_00233</name>
</gene>
<keyword evidence="7" id="KW-0503">Monooxygenase</keyword>
<dbReference type="GeneID" id="25322141"/>
<dbReference type="InterPro" id="IPR017972">
    <property type="entry name" value="Cyt_P450_CS"/>
</dbReference>
<dbReference type="GO" id="GO:0020037">
    <property type="term" value="F:heme binding"/>
    <property type="evidence" value="ECO:0007669"/>
    <property type="project" value="InterPro"/>
</dbReference>
<sequence>MEKLVDENTHVFVNKMESKAGEPVNLGDWVQWYAFDVIGTITFLKPFGCMQVEGDMNNMIRNTDTSFRYVSVVGQMPKLHRWLLGSPTGVKLLSRIPFFAKANHWPYIGVVAARAIHEYDSRSEEEKGRCANLLAGFRQAQAKHPERLTDRDLMGFLFANIAAGSDTTAVTLRSLFYHLVRTPGCYSKLTDEIRAAENAGALSSPVTYQEGLNLKYLQAVIKETLRIHPGTPLPLERVVPPEGANLCGTFVPGGTTVGVSAWVVQRDKRVYGADANKFRPERWLEPDADQLRLMERTFLRFGGGARSCIGKNISILEVTKLVPQVLRKFKLEWASPEKDWVVESYFVAKQKGVVMRLIPHSVKS</sequence>
<dbReference type="GO" id="GO:0016705">
    <property type="term" value="F:oxidoreductase activity, acting on paired donors, with incorporation or reduction of molecular oxygen"/>
    <property type="evidence" value="ECO:0007669"/>
    <property type="project" value="InterPro"/>
</dbReference>
<dbReference type="SUPFAM" id="SSF48264">
    <property type="entry name" value="Cytochrome P450"/>
    <property type="match status" value="1"/>
</dbReference>
<comment type="similarity">
    <text evidence="2 7">Belongs to the cytochrome P450 family.</text>
</comment>
<evidence type="ECO:0000313" key="8">
    <source>
        <dbReference type="EMBL" id="KIW59976.1"/>
    </source>
</evidence>
<dbReference type="Gene3D" id="1.10.630.10">
    <property type="entry name" value="Cytochrome P450"/>
    <property type="match status" value="1"/>
</dbReference>
<protein>
    <recommendedName>
        <fullName evidence="10">Pisatin demethylase</fullName>
    </recommendedName>
</protein>
<reference evidence="8 9" key="1">
    <citation type="submission" date="2015-01" db="EMBL/GenBank/DDBJ databases">
        <title>The Genome Sequence of Exophiala xenobiotica CBS118157.</title>
        <authorList>
            <consortium name="The Broad Institute Genomics Platform"/>
            <person name="Cuomo C."/>
            <person name="de Hoog S."/>
            <person name="Gorbushina A."/>
            <person name="Stielow B."/>
            <person name="Teixiera M."/>
            <person name="Abouelleil A."/>
            <person name="Chapman S.B."/>
            <person name="Priest M."/>
            <person name="Young S.K."/>
            <person name="Wortman J."/>
            <person name="Nusbaum C."/>
            <person name="Birren B."/>
        </authorList>
    </citation>
    <scope>NUCLEOTIDE SEQUENCE [LARGE SCALE GENOMIC DNA]</scope>
    <source>
        <strain evidence="8 9">CBS 118157</strain>
    </source>
</reference>
<keyword evidence="9" id="KW-1185">Reference proteome</keyword>
<dbReference type="GO" id="GO:0004497">
    <property type="term" value="F:monooxygenase activity"/>
    <property type="evidence" value="ECO:0007669"/>
    <property type="project" value="UniProtKB-KW"/>
</dbReference>
<evidence type="ECO:0000256" key="4">
    <source>
        <dbReference type="ARBA" id="ARBA00023002"/>
    </source>
</evidence>
<dbReference type="RefSeq" id="XP_013320560.1">
    <property type="nucleotide sequence ID" value="XM_013465106.1"/>
</dbReference>
<dbReference type="PANTHER" id="PTHR24305:SF166">
    <property type="entry name" value="CYTOCHROME P450 12A4, MITOCHONDRIAL-RELATED"/>
    <property type="match status" value="1"/>
</dbReference>
<dbReference type="OrthoDB" id="3934656at2759"/>
<feature type="binding site" description="axial binding residue" evidence="6">
    <location>
        <position position="308"/>
    </location>
    <ligand>
        <name>heme</name>
        <dbReference type="ChEBI" id="CHEBI:30413"/>
    </ligand>
    <ligandPart>
        <name>Fe</name>
        <dbReference type="ChEBI" id="CHEBI:18248"/>
    </ligandPart>
</feature>
<dbReference type="HOGENOM" id="CLU_001570_14_0_1"/>
<dbReference type="CDD" id="cd11060">
    <property type="entry name" value="CYP57A1-like"/>
    <property type="match status" value="1"/>
</dbReference>
<dbReference type="GO" id="GO:0005506">
    <property type="term" value="F:iron ion binding"/>
    <property type="evidence" value="ECO:0007669"/>
    <property type="project" value="InterPro"/>
</dbReference>
<name>A0A0D2C512_9EURO</name>
<evidence type="ECO:0000313" key="9">
    <source>
        <dbReference type="Proteomes" id="UP000054342"/>
    </source>
</evidence>
<evidence type="ECO:0000256" key="2">
    <source>
        <dbReference type="ARBA" id="ARBA00010617"/>
    </source>
</evidence>
<dbReference type="STRING" id="348802.A0A0D2C512"/>
<evidence type="ECO:0000256" key="3">
    <source>
        <dbReference type="ARBA" id="ARBA00022723"/>
    </source>
</evidence>
<keyword evidence="6 7" id="KW-0349">Heme</keyword>
<keyword evidence="3 6" id="KW-0479">Metal-binding</keyword>
<dbReference type="PRINTS" id="PR00463">
    <property type="entry name" value="EP450I"/>
</dbReference>
<organism evidence="8 9">
    <name type="scientific">Exophiala xenobiotica</name>
    <dbReference type="NCBI Taxonomy" id="348802"/>
    <lineage>
        <taxon>Eukaryota</taxon>
        <taxon>Fungi</taxon>
        <taxon>Dikarya</taxon>
        <taxon>Ascomycota</taxon>
        <taxon>Pezizomycotina</taxon>
        <taxon>Eurotiomycetes</taxon>
        <taxon>Chaetothyriomycetidae</taxon>
        <taxon>Chaetothyriales</taxon>
        <taxon>Herpotrichiellaceae</taxon>
        <taxon>Exophiala</taxon>
    </lineage>
</organism>
<comment type="cofactor">
    <cofactor evidence="1 6">
        <name>heme</name>
        <dbReference type="ChEBI" id="CHEBI:30413"/>
    </cofactor>
</comment>
<dbReference type="Pfam" id="PF00067">
    <property type="entry name" value="p450"/>
    <property type="match status" value="1"/>
</dbReference>
<evidence type="ECO:0000256" key="5">
    <source>
        <dbReference type="ARBA" id="ARBA00023004"/>
    </source>
</evidence>
<dbReference type="PROSITE" id="PS00086">
    <property type="entry name" value="CYTOCHROME_P450"/>
    <property type="match status" value="1"/>
</dbReference>
<dbReference type="InterPro" id="IPR002401">
    <property type="entry name" value="Cyt_P450_E_grp-I"/>
</dbReference>
<evidence type="ECO:0008006" key="10">
    <source>
        <dbReference type="Google" id="ProtNLM"/>
    </source>
</evidence>
<dbReference type="InterPro" id="IPR036396">
    <property type="entry name" value="Cyt_P450_sf"/>
</dbReference>